<protein>
    <submittedName>
        <fullName evidence="6">Rop guanine nucleotide exchange factor 3-like isoform X1</fullName>
    </submittedName>
</protein>
<dbReference type="InterPro" id="IPR005512">
    <property type="entry name" value="PRONE_dom"/>
</dbReference>
<evidence type="ECO:0000256" key="2">
    <source>
        <dbReference type="PROSITE-ProRule" id="PRU00663"/>
    </source>
</evidence>
<dbReference type="PROSITE" id="PS51334">
    <property type="entry name" value="PRONE"/>
    <property type="match status" value="1"/>
</dbReference>
<sequence length="501" mass="56423">MRLFMMMCRVEEDSTSSTISAMEKLSVSDENSEPGYRASPPSADSKDQSTTETETPTSADSFMFCRTNSEASTSSEQTDDNCSSSEPSPLCWPSVKSGRHNQITFDGLGLKQQKQFLDEKLYNLESMDSAAVALETMKERFAKLLLGEDMSGSGKGVCTAVTISNAITNLYATVFGQNLRLEPLNPEKKAMWKREMNCLLSVCNYIVEFAPTLQTLPDDTMVEVMTSRPRSDIFINLPALRKLDAMLLEILDSFQKTEFWYAEHGSVTPSSTCRGSFRRVIAQRKEEKWWLPVPCVSPGGLSEKARKHLQQKRDCATQIHKAAMAINSSILDEMDIPDSYMTSLPKSGRASVGDTIYRYMHAADKFSPDHLLDCLNISSEHEALDLADRVEASMYTWRRKACIGNSKPSWTMVKDFMLETGRSDKNYMLAERAESLLLSLKQRYPELSQTSLDICKIQYNRDVGQAILESYSRVLEGLAFNIVAWIEDVLFVDTSMRNQDQ</sequence>
<proteinExistence type="predicted"/>
<feature type="region of interest" description="Disordered" evidence="3">
    <location>
        <begin position="1"/>
        <end position="93"/>
    </location>
</feature>
<dbReference type="RefSeq" id="XP_048141607.1">
    <property type="nucleotide sequence ID" value="XM_048285650.1"/>
</dbReference>
<dbReference type="Proteomes" id="UP000827889">
    <property type="component" value="Chromosome 9"/>
</dbReference>
<evidence type="ECO:0000313" key="6">
    <source>
        <dbReference type="RefSeq" id="XP_048141607.1"/>
    </source>
</evidence>
<reference evidence="6" key="1">
    <citation type="submission" date="2025-08" db="UniProtKB">
        <authorList>
            <consortium name="RefSeq"/>
        </authorList>
    </citation>
    <scope>IDENTIFICATION</scope>
    <source>
        <tissue evidence="6">Leaf</tissue>
    </source>
</reference>
<evidence type="ECO:0000256" key="1">
    <source>
        <dbReference type="ARBA" id="ARBA00022658"/>
    </source>
</evidence>
<keyword evidence="1 2" id="KW-0344">Guanine-nucleotide releasing factor</keyword>
<gene>
    <name evidence="6" type="primary">LOC115748626</name>
</gene>
<dbReference type="GeneID" id="115748626"/>
<dbReference type="Pfam" id="PF03759">
    <property type="entry name" value="PRONE"/>
    <property type="match status" value="1"/>
</dbReference>
<feature type="domain" description="PRONE" evidence="4">
    <location>
        <begin position="124"/>
        <end position="501"/>
    </location>
</feature>
<organism evidence="5 6">
    <name type="scientific">Rhodamnia argentea</name>
    <dbReference type="NCBI Taxonomy" id="178133"/>
    <lineage>
        <taxon>Eukaryota</taxon>
        <taxon>Viridiplantae</taxon>
        <taxon>Streptophyta</taxon>
        <taxon>Embryophyta</taxon>
        <taxon>Tracheophyta</taxon>
        <taxon>Spermatophyta</taxon>
        <taxon>Magnoliopsida</taxon>
        <taxon>eudicotyledons</taxon>
        <taxon>Gunneridae</taxon>
        <taxon>Pentapetalae</taxon>
        <taxon>rosids</taxon>
        <taxon>malvids</taxon>
        <taxon>Myrtales</taxon>
        <taxon>Myrtaceae</taxon>
        <taxon>Myrtoideae</taxon>
        <taxon>Myrteae</taxon>
        <taxon>Australasian group</taxon>
        <taxon>Rhodamnia</taxon>
    </lineage>
</organism>
<dbReference type="PANTHER" id="PTHR33101">
    <property type="entry name" value="ROP GUANINE NUCLEOTIDE EXCHANGE FACTOR 1"/>
    <property type="match status" value="1"/>
</dbReference>
<keyword evidence="5" id="KW-1185">Reference proteome</keyword>
<accession>A0ABM3HYD5</accession>
<dbReference type="Gene3D" id="1.20.58.2010">
    <property type="entry name" value="PRONE domain, subdomain 1"/>
    <property type="match status" value="2"/>
</dbReference>
<feature type="compositionally biased region" description="Polar residues" evidence="3">
    <location>
        <begin position="50"/>
        <end position="87"/>
    </location>
</feature>
<name>A0ABM3HYD5_9MYRT</name>
<evidence type="ECO:0000313" key="5">
    <source>
        <dbReference type="Proteomes" id="UP000827889"/>
    </source>
</evidence>
<evidence type="ECO:0000259" key="4">
    <source>
        <dbReference type="PROSITE" id="PS51334"/>
    </source>
</evidence>
<dbReference type="InterPro" id="IPR038937">
    <property type="entry name" value="RopGEF"/>
</dbReference>
<evidence type="ECO:0000256" key="3">
    <source>
        <dbReference type="SAM" id="MobiDB-lite"/>
    </source>
</evidence>
<dbReference type="PANTHER" id="PTHR33101:SF47">
    <property type="entry name" value="ROP GUANINE NUCLEOTIDE EXCHANGE FACTOR 2-RELATED"/>
    <property type="match status" value="1"/>
</dbReference>